<keyword evidence="3" id="KW-1185">Reference proteome</keyword>
<proteinExistence type="predicted"/>
<evidence type="ECO:0000259" key="1">
    <source>
        <dbReference type="Pfam" id="PF00561"/>
    </source>
</evidence>
<organism evidence="2 3">
    <name type="scientific">Alkalispirillum mobile</name>
    <dbReference type="NCBI Taxonomy" id="85925"/>
    <lineage>
        <taxon>Bacteria</taxon>
        <taxon>Pseudomonadati</taxon>
        <taxon>Pseudomonadota</taxon>
        <taxon>Gammaproteobacteria</taxon>
        <taxon>Chromatiales</taxon>
        <taxon>Ectothiorhodospiraceae</taxon>
        <taxon>Alkalispirillum</taxon>
    </lineage>
</organism>
<dbReference type="InterPro" id="IPR000639">
    <property type="entry name" value="Epox_hydrolase-like"/>
</dbReference>
<protein>
    <submittedName>
        <fullName evidence="2">Pimeloyl-ACP methyl ester carboxylesterase</fullName>
    </submittedName>
</protein>
<dbReference type="EMBL" id="RCDA01000001">
    <property type="protein sequence ID" value="RLK50451.1"/>
    <property type="molecule type" value="Genomic_DNA"/>
</dbReference>
<accession>A0A498CDU7</accession>
<dbReference type="PRINTS" id="PR00412">
    <property type="entry name" value="EPOXHYDRLASE"/>
</dbReference>
<dbReference type="OrthoDB" id="9808398at2"/>
<dbReference type="PANTHER" id="PTHR43433">
    <property type="entry name" value="HYDROLASE, ALPHA/BETA FOLD FAMILY PROTEIN"/>
    <property type="match status" value="1"/>
</dbReference>
<evidence type="ECO:0000313" key="2">
    <source>
        <dbReference type="EMBL" id="RLK50451.1"/>
    </source>
</evidence>
<evidence type="ECO:0000313" key="3">
    <source>
        <dbReference type="Proteomes" id="UP000275461"/>
    </source>
</evidence>
<dbReference type="InterPro" id="IPR029058">
    <property type="entry name" value="AB_hydrolase_fold"/>
</dbReference>
<dbReference type="GO" id="GO:0003824">
    <property type="term" value="F:catalytic activity"/>
    <property type="evidence" value="ECO:0007669"/>
    <property type="project" value="InterPro"/>
</dbReference>
<reference evidence="2 3" key="1">
    <citation type="submission" date="2018-10" db="EMBL/GenBank/DDBJ databases">
        <title>Genomic Encyclopedia of Type Strains, Phase IV (KMG-IV): sequencing the most valuable type-strain genomes for metagenomic binning, comparative biology and taxonomic classification.</title>
        <authorList>
            <person name="Goeker M."/>
        </authorList>
    </citation>
    <scope>NUCLEOTIDE SEQUENCE [LARGE SCALE GENOMIC DNA]</scope>
    <source>
        <strain evidence="2 3">DSM 12769</strain>
    </source>
</reference>
<dbReference type="AlphaFoldDB" id="A0A498CDU7"/>
<feature type="domain" description="AB hydrolase-1" evidence="1">
    <location>
        <begin position="39"/>
        <end position="282"/>
    </location>
</feature>
<dbReference type="InterPro" id="IPR050471">
    <property type="entry name" value="AB_hydrolase"/>
</dbReference>
<sequence>MLFDTAPANQGEHRCTLVASDGTRLAYQIRPTSGRRYGVLVALHGLASNMSRWAEFTSQTRLSRHWEIIRPDLRGHGHSMDWRPASLGRWADDLLALLDTEGHQRAVLVGHCLGAAVAAEFARRYPDRVEALILVEPLLPEALPARLQRYYRWSHLLRPLLAATHAAYAMGLHRRTYATVDLQELDRAAREQMAQDGAEIIQKTHGKPTNDLRRMPWAVYVESLLATVALSGAALRDIQAPTLALLSSGSELADWTVTRRYLQAMPDCEVRVLDAHHWLPTERPDDLRIQIEAFCHQLERSAGRDESEGPAQHA</sequence>
<dbReference type="Proteomes" id="UP000275461">
    <property type="component" value="Unassembled WGS sequence"/>
</dbReference>
<dbReference type="InterPro" id="IPR000073">
    <property type="entry name" value="AB_hydrolase_1"/>
</dbReference>
<dbReference type="PANTHER" id="PTHR43433:SF1">
    <property type="entry name" value="BLL5160 PROTEIN"/>
    <property type="match status" value="1"/>
</dbReference>
<dbReference type="SUPFAM" id="SSF53474">
    <property type="entry name" value="alpha/beta-Hydrolases"/>
    <property type="match status" value="1"/>
</dbReference>
<name>A0A498CDU7_9GAMM</name>
<gene>
    <name evidence="2" type="ORF">DFR31_0349</name>
</gene>
<dbReference type="Pfam" id="PF00561">
    <property type="entry name" value="Abhydrolase_1"/>
    <property type="match status" value="1"/>
</dbReference>
<comment type="caution">
    <text evidence="2">The sequence shown here is derived from an EMBL/GenBank/DDBJ whole genome shotgun (WGS) entry which is preliminary data.</text>
</comment>
<dbReference type="PRINTS" id="PR00111">
    <property type="entry name" value="ABHYDROLASE"/>
</dbReference>
<dbReference type="Gene3D" id="3.40.50.1820">
    <property type="entry name" value="alpha/beta hydrolase"/>
    <property type="match status" value="1"/>
</dbReference>